<proteinExistence type="predicted"/>
<keyword evidence="3" id="KW-1185">Reference proteome</keyword>
<gene>
    <name evidence="2" type="ORF">C772_00814</name>
</gene>
<sequence>MRRLLVIGLATLFFSGCMMDVTAPVEQAPPERQVEAAALQADRLSEVPAYYGGYKPNPNVTDDRRLTRPGERMHDSRGEMEVLKASGEQKRVVAGQGELTIRETKMLRYEPASGRFTGGEAFKFIKLFVEVRNTGEEPIQFDPVSAIGTDTGETLHWEDDIYREELGGMIAPGEVKAGNIGFILQETDADVLTLRTGDSEFEIRF</sequence>
<dbReference type="RefSeq" id="WP_008297626.1">
    <property type="nucleotide sequence ID" value="NZ_AOFT01000003.1"/>
</dbReference>
<organism evidence="2 3">
    <name type="scientific">Bhargavaea cecembensis DSE10</name>
    <dbReference type="NCBI Taxonomy" id="1235279"/>
    <lineage>
        <taxon>Bacteria</taxon>
        <taxon>Bacillati</taxon>
        <taxon>Bacillota</taxon>
        <taxon>Bacilli</taxon>
        <taxon>Bacillales</taxon>
        <taxon>Caryophanaceae</taxon>
        <taxon>Bhargavaea</taxon>
    </lineage>
</organism>
<dbReference type="EMBL" id="AOFT01000003">
    <property type="protein sequence ID" value="EMR07169.1"/>
    <property type="molecule type" value="Genomic_DNA"/>
</dbReference>
<evidence type="ECO:0000256" key="1">
    <source>
        <dbReference type="SAM" id="SignalP"/>
    </source>
</evidence>
<dbReference type="OrthoDB" id="2352213at2"/>
<evidence type="ECO:0008006" key="4">
    <source>
        <dbReference type="Google" id="ProtNLM"/>
    </source>
</evidence>
<name>M7P9J7_9BACL</name>
<protein>
    <recommendedName>
        <fullName evidence="4">Telomeric repeat-binding factor 2</fullName>
    </recommendedName>
</protein>
<accession>M7P9J7</accession>
<feature type="chain" id="PRO_5004083000" description="Telomeric repeat-binding factor 2" evidence="1">
    <location>
        <begin position="24"/>
        <end position="205"/>
    </location>
</feature>
<dbReference type="Proteomes" id="UP000011919">
    <property type="component" value="Unassembled WGS sequence"/>
</dbReference>
<evidence type="ECO:0000313" key="2">
    <source>
        <dbReference type="EMBL" id="EMR07169.1"/>
    </source>
</evidence>
<reference evidence="2 3" key="1">
    <citation type="journal article" date="2013" name="Genome Announc.">
        <title>Draft Genome Sequence of Bhargavaea cecembensis Strain DSE10T, Isolated from a Deep-Sea Sediment Sample Collected at a Depth of 5,904 m from the Chagos-Laccadive Ridge System in the Indian Ocean.</title>
        <authorList>
            <person name="Shivaji S."/>
            <person name="Ara S."/>
            <person name="Begum Z."/>
            <person name="Ruth M."/>
            <person name="Singh A."/>
            <person name="Kumar Pinnaka A."/>
        </authorList>
    </citation>
    <scope>NUCLEOTIDE SEQUENCE [LARGE SCALE GENOMIC DNA]</scope>
    <source>
        <strain evidence="2 3">DSE10</strain>
    </source>
</reference>
<dbReference type="AlphaFoldDB" id="M7P9J7"/>
<evidence type="ECO:0000313" key="3">
    <source>
        <dbReference type="Proteomes" id="UP000011919"/>
    </source>
</evidence>
<dbReference type="PROSITE" id="PS51257">
    <property type="entry name" value="PROKAR_LIPOPROTEIN"/>
    <property type="match status" value="1"/>
</dbReference>
<comment type="caution">
    <text evidence="2">The sequence shown here is derived from an EMBL/GenBank/DDBJ whole genome shotgun (WGS) entry which is preliminary data.</text>
</comment>
<feature type="signal peptide" evidence="1">
    <location>
        <begin position="1"/>
        <end position="23"/>
    </location>
</feature>
<keyword evidence="1" id="KW-0732">Signal</keyword>
<dbReference type="eggNOG" id="ENOG502ZWT3">
    <property type="taxonomic scope" value="Bacteria"/>
</dbReference>